<evidence type="ECO:0000313" key="2">
    <source>
        <dbReference type="WBParaSite" id="PDA_v2.g27419.t1"/>
    </source>
</evidence>
<dbReference type="Gene3D" id="2.60.120.920">
    <property type="match status" value="1"/>
</dbReference>
<protein>
    <submittedName>
        <fullName evidence="2">SPRY domain-containing protein</fullName>
    </submittedName>
</protein>
<dbReference type="AlphaFoldDB" id="A0A914Q7K6"/>
<dbReference type="GO" id="GO:0000976">
    <property type="term" value="F:transcription cis-regulatory region binding"/>
    <property type="evidence" value="ECO:0007669"/>
    <property type="project" value="TreeGrafter"/>
</dbReference>
<dbReference type="InterPro" id="IPR037353">
    <property type="entry name" value="ASH2"/>
</dbReference>
<keyword evidence="1" id="KW-1185">Reference proteome</keyword>
<dbReference type="Proteomes" id="UP000887578">
    <property type="component" value="Unplaced"/>
</dbReference>
<dbReference type="WBParaSite" id="PDA_v2.g27419.t1">
    <property type="protein sequence ID" value="PDA_v2.g27419.t1"/>
    <property type="gene ID" value="PDA_v2.g27419"/>
</dbReference>
<name>A0A914Q7K6_9BILA</name>
<sequence>MEKITFFKNGKNCGVAFEDLYEGAYYPSVSIYLDASLKCNFGPNFKYPPPFSGIRPMSDRAQEMAVELALADILFLTDKSDELEKETKTRLSNLGINSDA</sequence>
<dbReference type="InterPro" id="IPR013320">
    <property type="entry name" value="ConA-like_dom_sf"/>
</dbReference>
<dbReference type="PANTHER" id="PTHR10598:SF0">
    <property type="entry name" value="SET1_ASH2 HISTONE METHYLTRANSFERASE COMPLEX SUBUNIT ASH2"/>
    <property type="match status" value="1"/>
</dbReference>
<dbReference type="PANTHER" id="PTHR10598">
    <property type="entry name" value="SET1/ASH2 HISTONE METHYLTRANSFERASE COMPLEX SUBUNIT ASH2"/>
    <property type="match status" value="1"/>
</dbReference>
<reference evidence="2" key="1">
    <citation type="submission" date="2022-11" db="UniProtKB">
        <authorList>
            <consortium name="WormBaseParasite"/>
        </authorList>
    </citation>
    <scope>IDENTIFICATION</scope>
</reference>
<dbReference type="GO" id="GO:0048188">
    <property type="term" value="C:Set1C/COMPASS complex"/>
    <property type="evidence" value="ECO:0007669"/>
    <property type="project" value="InterPro"/>
</dbReference>
<dbReference type="InterPro" id="IPR043136">
    <property type="entry name" value="B30.2/SPRY_sf"/>
</dbReference>
<dbReference type="SUPFAM" id="SSF49899">
    <property type="entry name" value="Concanavalin A-like lectins/glucanases"/>
    <property type="match status" value="1"/>
</dbReference>
<accession>A0A914Q7K6</accession>
<evidence type="ECO:0000313" key="1">
    <source>
        <dbReference type="Proteomes" id="UP000887578"/>
    </source>
</evidence>
<organism evidence="1 2">
    <name type="scientific">Panagrolaimus davidi</name>
    <dbReference type="NCBI Taxonomy" id="227884"/>
    <lineage>
        <taxon>Eukaryota</taxon>
        <taxon>Metazoa</taxon>
        <taxon>Ecdysozoa</taxon>
        <taxon>Nematoda</taxon>
        <taxon>Chromadorea</taxon>
        <taxon>Rhabditida</taxon>
        <taxon>Tylenchina</taxon>
        <taxon>Panagrolaimomorpha</taxon>
        <taxon>Panagrolaimoidea</taxon>
        <taxon>Panagrolaimidae</taxon>
        <taxon>Panagrolaimus</taxon>
    </lineage>
</organism>
<proteinExistence type="predicted"/>